<name>A0AAD8LE85_TARER</name>
<proteinExistence type="predicted"/>
<dbReference type="AlphaFoldDB" id="A0AAD8LE85"/>
<dbReference type="PANTHER" id="PTHR33400:SF2">
    <property type="entry name" value="ZINC FINGER CCCH DOMAIN-CONTAINING PROTEIN 6"/>
    <property type="match status" value="1"/>
</dbReference>
<accession>A0AAD8LE85</accession>
<dbReference type="PROSITE" id="PS50103">
    <property type="entry name" value="ZF_C3H1"/>
    <property type="match status" value="1"/>
</dbReference>
<sequence>MLGKGEIKLRIGFENPQKTFWVQSSGTAFYNTPQVDWACPPRYLVDPDWKIEAGSESQETHIQLHRESRTVEAIYYRKSDIPPNPYVASNALDFNDVSRIPVIPLNVINDETSPDGLLISPGSTAKIGEISTQSLLPRDEVIGAAAVALVALIKSKEPGSQINLELLMKLLSNPGMPDQLIKEHEHLSNQSSVITLAQPHERSSVLVSNPRLAVGCYGPESQNPRPNKNVDMSKIRKLINEYGVHLQSDTVTPGPTVVKDANYYRRLVSLHGMSQENDRPQRSVKPIGFQEQRPCVYFNSLKGCRHGSCCKFQHVKVGLGKVLRESKNDKVSKRARLPGRNLARCT</sequence>
<protein>
    <recommendedName>
        <fullName evidence="3">C3H1-type domain-containing protein</fullName>
    </recommendedName>
</protein>
<gene>
    <name evidence="4" type="ORF">QVD17_05010</name>
</gene>
<reference evidence="4" key="1">
    <citation type="journal article" date="2023" name="bioRxiv">
        <title>Improved chromosome-level genome assembly for marigold (Tagetes erecta).</title>
        <authorList>
            <person name="Jiang F."/>
            <person name="Yuan L."/>
            <person name="Wang S."/>
            <person name="Wang H."/>
            <person name="Xu D."/>
            <person name="Wang A."/>
            <person name="Fan W."/>
        </authorList>
    </citation>
    <scope>NUCLEOTIDE SEQUENCE</scope>
    <source>
        <strain evidence="4">WSJ</strain>
        <tissue evidence="4">Leaf</tissue>
    </source>
</reference>
<keyword evidence="5" id="KW-1185">Reference proteome</keyword>
<feature type="domain" description="C3H1-type" evidence="3">
    <location>
        <begin position="289"/>
        <end position="317"/>
    </location>
</feature>
<dbReference type="PANTHER" id="PTHR33400">
    <property type="entry name" value="ZINC FINGER CCCH DOMAIN-CONTAINING PROTEIN 6-RELATED"/>
    <property type="match status" value="1"/>
</dbReference>
<dbReference type="EMBL" id="JAUHHV010000001">
    <property type="protein sequence ID" value="KAK1439194.1"/>
    <property type="molecule type" value="Genomic_DNA"/>
</dbReference>
<keyword evidence="2" id="KW-0863">Zinc-finger</keyword>
<evidence type="ECO:0000256" key="1">
    <source>
        <dbReference type="ARBA" id="ARBA00023125"/>
    </source>
</evidence>
<keyword evidence="1" id="KW-0238">DNA-binding</keyword>
<evidence type="ECO:0000313" key="5">
    <source>
        <dbReference type="Proteomes" id="UP001229421"/>
    </source>
</evidence>
<dbReference type="Proteomes" id="UP001229421">
    <property type="component" value="Unassembled WGS sequence"/>
</dbReference>
<comment type="caution">
    <text evidence="4">The sequence shown here is derived from an EMBL/GenBank/DDBJ whole genome shotgun (WGS) entry which is preliminary data.</text>
</comment>
<dbReference type="GO" id="GO:0003677">
    <property type="term" value="F:DNA binding"/>
    <property type="evidence" value="ECO:0007669"/>
    <property type="project" value="UniProtKB-KW"/>
</dbReference>
<keyword evidence="2" id="KW-0479">Metal-binding</keyword>
<dbReference type="InterPro" id="IPR000571">
    <property type="entry name" value="Znf_CCCH"/>
</dbReference>
<dbReference type="GO" id="GO:0008270">
    <property type="term" value="F:zinc ion binding"/>
    <property type="evidence" value="ECO:0007669"/>
    <property type="project" value="UniProtKB-KW"/>
</dbReference>
<organism evidence="4 5">
    <name type="scientific">Tagetes erecta</name>
    <name type="common">African marigold</name>
    <dbReference type="NCBI Taxonomy" id="13708"/>
    <lineage>
        <taxon>Eukaryota</taxon>
        <taxon>Viridiplantae</taxon>
        <taxon>Streptophyta</taxon>
        <taxon>Embryophyta</taxon>
        <taxon>Tracheophyta</taxon>
        <taxon>Spermatophyta</taxon>
        <taxon>Magnoliopsida</taxon>
        <taxon>eudicotyledons</taxon>
        <taxon>Gunneridae</taxon>
        <taxon>Pentapetalae</taxon>
        <taxon>asterids</taxon>
        <taxon>campanulids</taxon>
        <taxon>Asterales</taxon>
        <taxon>Asteraceae</taxon>
        <taxon>Asteroideae</taxon>
        <taxon>Heliantheae alliance</taxon>
        <taxon>Tageteae</taxon>
        <taxon>Tagetes</taxon>
    </lineage>
</organism>
<evidence type="ECO:0000259" key="3">
    <source>
        <dbReference type="PROSITE" id="PS50103"/>
    </source>
</evidence>
<evidence type="ECO:0000256" key="2">
    <source>
        <dbReference type="PROSITE-ProRule" id="PRU00723"/>
    </source>
</evidence>
<keyword evidence="2" id="KW-0862">Zinc</keyword>
<feature type="zinc finger region" description="C3H1-type" evidence="2">
    <location>
        <begin position="289"/>
        <end position="317"/>
    </location>
</feature>
<evidence type="ECO:0000313" key="4">
    <source>
        <dbReference type="EMBL" id="KAK1439194.1"/>
    </source>
</evidence>